<evidence type="ECO:0000313" key="1">
    <source>
        <dbReference type="EMBL" id="KAG2952347.1"/>
    </source>
</evidence>
<proteinExistence type="predicted"/>
<accession>A0A8T1ECP5</accession>
<dbReference type="EMBL" id="RCMK01000039">
    <property type="protein sequence ID" value="KAG2952347.1"/>
    <property type="molecule type" value="Genomic_DNA"/>
</dbReference>
<protein>
    <submittedName>
        <fullName evidence="1">Uncharacterized protein</fullName>
    </submittedName>
</protein>
<comment type="caution">
    <text evidence="1">The sequence shown here is derived from an EMBL/GenBank/DDBJ whole genome shotgun (WGS) entry which is preliminary data.</text>
</comment>
<dbReference type="AlphaFoldDB" id="A0A8T1ECP5"/>
<reference evidence="1" key="1">
    <citation type="submission" date="2018-10" db="EMBL/GenBank/DDBJ databases">
        <title>Effector identification in a new, highly contiguous assembly of the strawberry crown rot pathogen Phytophthora cactorum.</title>
        <authorList>
            <person name="Armitage A.D."/>
            <person name="Nellist C.F."/>
            <person name="Bates H."/>
            <person name="Vickerstaff R.J."/>
            <person name="Harrison R.J."/>
        </authorList>
    </citation>
    <scope>NUCLEOTIDE SEQUENCE</scope>
    <source>
        <strain evidence="1">4040</strain>
    </source>
</reference>
<gene>
    <name evidence="1" type="ORF">PC117_g2873</name>
</gene>
<sequence length="64" mass="7394">MVYRLGKTKRIVLDGRYYDLPALRRRTFLSVNKPETLVRLAQRFTVCAVSLLMETTTSAWKCVG</sequence>
<dbReference type="Proteomes" id="UP000736787">
    <property type="component" value="Unassembled WGS sequence"/>
</dbReference>
<organism evidence="1 2">
    <name type="scientific">Phytophthora cactorum</name>
    <dbReference type="NCBI Taxonomy" id="29920"/>
    <lineage>
        <taxon>Eukaryota</taxon>
        <taxon>Sar</taxon>
        <taxon>Stramenopiles</taxon>
        <taxon>Oomycota</taxon>
        <taxon>Peronosporomycetes</taxon>
        <taxon>Peronosporales</taxon>
        <taxon>Peronosporaceae</taxon>
        <taxon>Phytophthora</taxon>
    </lineage>
</organism>
<name>A0A8T1ECP5_9STRA</name>
<evidence type="ECO:0000313" key="2">
    <source>
        <dbReference type="Proteomes" id="UP000736787"/>
    </source>
</evidence>